<name>A0ABN9SI09_9DINO</name>
<keyword evidence="3" id="KW-1185">Reference proteome</keyword>
<feature type="compositionally biased region" description="Low complexity" evidence="1">
    <location>
        <begin position="155"/>
        <end position="167"/>
    </location>
</feature>
<evidence type="ECO:0000256" key="1">
    <source>
        <dbReference type="SAM" id="MobiDB-lite"/>
    </source>
</evidence>
<dbReference type="Proteomes" id="UP001189429">
    <property type="component" value="Unassembled WGS sequence"/>
</dbReference>
<proteinExistence type="predicted"/>
<accession>A0ABN9SI09</accession>
<reference evidence="2" key="1">
    <citation type="submission" date="2023-10" db="EMBL/GenBank/DDBJ databases">
        <authorList>
            <person name="Chen Y."/>
            <person name="Shah S."/>
            <person name="Dougan E. K."/>
            <person name="Thang M."/>
            <person name="Chan C."/>
        </authorList>
    </citation>
    <scope>NUCLEOTIDE SEQUENCE [LARGE SCALE GENOMIC DNA]</scope>
</reference>
<protein>
    <submittedName>
        <fullName evidence="2">Uncharacterized protein</fullName>
    </submittedName>
</protein>
<sequence>MTEPGDHLRCGLGEMSAPTRAEFFEVANKLQGEHLKRHLTTTIMQDMSKEQSIAFSSHGNVHKVKDLEKEAEGNPSKLEDLAKLKLNSYMFHSAHYDCEMLRVPTYTLDVTKKSSQRECQKRTIDAEEAVKAKKTRLPKKSAGEAVEDGSGGPSGEPAEGGQPAGAPTGRGGSGKGRGRGRGRGGPPPNLPKELTPAQKNRAKAGADKFTKAEFEFEGIMVEALADRESIPKRLLDNALELQKIPRASRPPWTT</sequence>
<evidence type="ECO:0000313" key="2">
    <source>
        <dbReference type="EMBL" id="CAK0831313.1"/>
    </source>
</evidence>
<comment type="caution">
    <text evidence="2">The sequence shown here is derived from an EMBL/GenBank/DDBJ whole genome shotgun (WGS) entry which is preliminary data.</text>
</comment>
<organism evidence="2 3">
    <name type="scientific">Prorocentrum cordatum</name>
    <dbReference type="NCBI Taxonomy" id="2364126"/>
    <lineage>
        <taxon>Eukaryota</taxon>
        <taxon>Sar</taxon>
        <taxon>Alveolata</taxon>
        <taxon>Dinophyceae</taxon>
        <taxon>Prorocentrales</taxon>
        <taxon>Prorocentraceae</taxon>
        <taxon>Prorocentrum</taxon>
    </lineage>
</organism>
<evidence type="ECO:0000313" key="3">
    <source>
        <dbReference type="Proteomes" id="UP001189429"/>
    </source>
</evidence>
<dbReference type="EMBL" id="CAUYUJ010011192">
    <property type="protein sequence ID" value="CAK0831313.1"/>
    <property type="molecule type" value="Genomic_DNA"/>
</dbReference>
<gene>
    <name evidence="2" type="ORF">PCOR1329_LOCUS29656</name>
</gene>
<feature type="region of interest" description="Disordered" evidence="1">
    <location>
        <begin position="130"/>
        <end position="206"/>
    </location>
</feature>